<dbReference type="EMBL" id="JAQGDS010000004">
    <property type="protein sequence ID" value="KAJ6261615.1"/>
    <property type="molecule type" value="Genomic_DNA"/>
</dbReference>
<proteinExistence type="predicted"/>
<protein>
    <submittedName>
        <fullName evidence="1">Uncharacterized protein</fullName>
    </submittedName>
</protein>
<gene>
    <name evidence="1" type="ORF">Dda_4285</name>
</gene>
<evidence type="ECO:0000313" key="2">
    <source>
        <dbReference type="Proteomes" id="UP001221413"/>
    </source>
</evidence>
<name>A0AAD6J1S4_DREDA</name>
<dbReference type="AlphaFoldDB" id="A0AAD6J1S4"/>
<reference evidence="1" key="1">
    <citation type="submission" date="2023-01" db="EMBL/GenBank/DDBJ databases">
        <title>The chitinases involved in constricting ring structure development in the nematode-trapping fungus Drechslerella dactyloides.</title>
        <authorList>
            <person name="Wang R."/>
            <person name="Zhang L."/>
            <person name="Tang P."/>
            <person name="Li S."/>
            <person name="Liang L."/>
        </authorList>
    </citation>
    <scope>NUCLEOTIDE SEQUENCE</scope>
    <source>
        <strain evidence="1">YMF1.00031</strain>
    </source>
</reference>
<organism evidence="1 2">
    <name type="scientific">Drechslerella dactyloides</name>
    <name type="common">Nematode-trapping fungus</name>
    <name type="synonym">Arthrobotrys dactyloides</name>
    <dbReference type="NCBI Taxonomy" id="74499"/>
    <lineage>
        <taxon>Eukaryota</taxon>
        <taxon>Fungi</taxon>
        <taxon>Dikarya</taxon>
        <taxon>Ascomycota</taxon>
        <taxon>Pezizomycotina</taxon>
        <taxon>Orbiliomycetes</taxon>
        <taxon>Orbiliales</taxon>
        <taxon>Orbiliaceae</taxon>
        <taxon>Drechslerella</taxon>
    </lineage>
</organism>
<dbReference type="Proteomes" id="UP001221413">
    <property type="component" value="Unassembled WGS sequence"/>
</dbReference>
<comment type="caution">
    <text evidence="1">The sequence shown here is derived from an EMBL/GenBank/DDBJ whole genome shotgun (WGS) entry which is preliminary data.</text>
</comment>
<accession>A0AAD6J1S4</accession>
<evidence type="ECO:0000313" key="1">
    <source>
        <dbReference type="EMBL" id="KAJ6261615.1"/>
    </source>
</evidence>
<sequence length="99" mass="11434">MQDAMAEFLVSLNPANWPESIPLRHVLHVKDVVNIRHTHIHEISLRFDIGEGATRFAKELRWWAIAAAIGFIAWKGFERSFPSQYNKTDGYSGVERRMP</sequence>
<keyword evidence="2" id="KW-1185">Reference proteome</keyword>